<dbReference type="Proteomes" id="UP000198959">
    <property type="component" value="Unassembled WGS sequence"/>
</dbReference>
<dbReference type="RefSeq" id="WP_091641099.1">
    <property type="nucleotide sequence ID" value="NZ_FMHW01000002.1"/>
</dbReference>
<dbReference type="OrthoDB" id="3404329at2"/>
<dbReference type="STRING" id="145854.GA0074692_1629"/>
<protein>
    <submittedName>
        <fullName evidence="2">Uncharacterized protein</fullName>
    </submittedName>
</protein>
<accession>A0A1C6S2H3</accession>
<gene>
    <name evidence="2" type="ORF">GA0074692_1629</name>
</gene>
<reference evidence="3" key="1">
    <citation type="submission" date="2016-06" db="EMBL/GenBank/DDBJ databases">
        <authorList>
            <person name="Varghese N."/>
            <person name="Submissions Spin"/>
        </authorList>
    </citation>
    <scope>NUCLEOTIDE SEQUENCE [LARGE SCALE GENOMIC DNA]</scope>
    <source>
        <strain evidence="3">DSM 43817</strain>
    </source>
</reference>
<sequence>MHQEPVDRRAAVHPELRTAEPDVAALVDVEAGLHDILLPTRYDELAGDLADLVDPEAGLAALVGTDPPTVPSHVPSRHQARRDPRSLGRHRARSRPGCGDGPPTKGIYGGAER</sequence>
<keyword evidence="3" id="KW-1185">Reference proteome</keyword>
<name>A0A1C6S2H3_9ACTN</name>
<feature type="region of interest" description="Disordered" evidence="1">
    <location>
        <begin position="61"/>
        <end position="113"/>
    </location>
</feature>
<dbReference type="EMBL" id="FMHW01000002">
    <property type="protein sequence ID" value="SCL23691.1"/>
    <property type="molecule type" value="Genomic_DNA"/>
</dbReference>
<organism evidence="2 3">
    <name type="scientific">Micromonospora pallida</name>
    <dbReference type="NCBI Taxonomy" id="145854"/>
    <lineage>
        <taxon>Bacteria</taxon>
        <taxon>Bacillati</taxon>
        <taxon>Actinomycetota</taxon>
        <taxon>Actinomycetes</taxon>
        <taxon>Micromonosporales</taxon>
        <taxon>Micromonosporaceae</taxon>
        <taxon>Micromonospora</taxon>
    </lineage>
</organism>
<proteinExistence type="predicted"/>
<evidence type="ECO:0000256" key="1">
    <source>
        <dbReference type="SAM" id="MobiDB-lite"/>
    </source>
</evidence>
<evidence type="ECO:0000313" key="3">
    <source>
        <dbReference type="Proteomes" id="UP000198959"/>
    </source>
</evidence>
<evidence type="ECO:0000313" key="2">
    <source>
        <dbReference type="EMBL" id="SCL23691.1"/>
    </source>
</evidence>
<dbReference type="AlphaFoldDB" id="A0A1C6S2H3"/>